<dbReference type="SUPFAM" id="SSF47384">
    <property type="entry name" value="Homodimeric domain of signal transducing histidine kinase"/>
    <property type="match status" value="1"/>
</dbReference>
<comment type="subcellular location">
    <subcellularLocation>
        <location evidence="2">Cell inner membrane</location>
        <topology evidence="2">Multi-pass membrane protein</topology>
    </subcellularLocation>
</comment>
<comment type="catalytic activity">
    <reaction evidence="1">
        <text>ATP + protein L-histidine = ADP + protein N-phospho-L-histidine.</text>
        <dbReference type="EC" id="2.7.13.3"/>
    </reaction>
</comment>
<dbReference type="GO" id="GO:0005524">
    <property type="term" value="F:ATP binding"/>
    <property type="evidence" value="ECO:0007669"/>
    <property type="project" value="UniProtKB-KW"/>
</dbReference>
<evidence type="ECO:0000256" key="9">
    <source>
        <dbReference type="ARBA" id="ARBA00022741"/>
    </source>
</evidence>
<evidence type="ECO:0000256" key="12">
    <source>
        <dbReference type="ARBA" id="ARBA00022989"/>
    </source>
</evidence>
<feature type="domain" description="HAMP" evidence="17">
    <location>
        <begin position="210"/>
        <end position="262"/>
    </location>
</feature>
<keyword evidence="5" id="KW-0997">Cell inner membrane</keyword>
<name>A0A3S0RN04_9GAMM</name>
<keyword evidence="8 15" id="KW-0812">Transmembrane</keyword>
<comment type="caution">
    <text evidence="18">The sequence shown here is derived from an EMBL/GenBank/DDBJ whole genome shotgun (WGS) entry which is preliminary data.</text>
</comment>
<evidence type="ECO:0000256" key="4">
    <source>
        <dbReference type="ARBA" id="ARBA00022475"/>
    </source>
</evidence>
<dbReference type="InterPro" id="IPR038421">
    <property type="entry name" value="RisS_PPD_sf"/>
</dbReference>
<keyword evidence="14 15" id="KW-0472">Membrane</keyword>
<dbReference type="SMART" id="SM00304">
    <property type="entry name" value="HAMP"/>
    <property type="match status" value="1"/>
</dbReference>
<keyword evidence="11" id="KW-0067">ATP-binding</keyword>
<dbReference type="EC" id="2.7.13.3" evidence="3"/>
<keyword evidence="10" id="KW-0418">Kinase</keyword>
<dbReference type="Gene3D" id="3.30.450.300">
    <property type="entry name" value="Sensor histidine kinase RisS, periplasmic domain"/>
    <property type="match status" value="1"/>
</dbReference>
<evidence type="ECO:0000256" key="1">
    <source>
        <dbReference type="ARBA" id="ARBA00000085"/>
    </source>
</evidence>
<proteinExistence type="predicted"/>
<dbReference type="InterPro" id="IPR004358">
    <property type="entry name" value="Sig_transdc_His_kin-like_C"/>
</dbReference>
<keyword evidence="4" id="KW-1003">Cell membrane</keyword>
<dbReference type="PRINTS" id="PR00344">
    <property type="entry name" value="BCTRLSENSOR"/>
</dbReference>
<evidence type="ECO:0000259" key="16">
    <source>
        <dbReference type="PROSITE" id="PS50109"/>
    </source>
</evidence>
<feature type="domain" description="Histidine kinase" evidence="16">
    <location>
        <begin position="270"/>
        <end position="468"/>
    </location>
</feature>
<dbReference type="Pfam" id="PF02518">
    <property type="entry name" value="HATPase_c"/>
    <property type="match status" value="1"/>
</dbReference>
<evidence type="ECO:0000256" key="3">
    <source>
        <dbReference type="ARBA" id="ARBA00012438"/>
    </source>
</evidence>
<sequence>MYKCCACAGRSRKNHASHAISAPSGASAMSLYPTVTQLKFWPRTLLGRNLVLLVSLAVTVHVSSMLVFDFMQRPRVIELGVLVASQLNVLDAVSADQDLAQRDKYIDSINQSGQMKILTGDPPAEEPRPKSMLAALFFDTIQRNVKPGIAIRWRNQPHPQLLAHINVGGRYYWIASRVGPPLQWRITLSRVMISVLITSLAMTAAFLIQQRLSKPLQDIAAAARKVRDGARPERLGEYSTSELADVAEQFNMMMASLEEMESTRAVMLAGVSHDIRTPLTKLRLALAMDGHAGEETHVRYINQIDAIISQFIDYIRNNHLEAPLEGDLNALIRQLAELFSESGHAFHLNLGGPLMLRFRPVAMSRIITNLMDNACKYGGADLEVKTWCAHGRVHLAVLDRGPGLPLDQDPRYLIRPFVRADVGRSSAAGTGLGLAIVDRLVRLHGGSFQLKNRNGGGTEALLVLKRGGVTVKRAVSL</sequence>
<evidence type="ECO:0000256" key="6">
    <source>
        <dbReference type="ARBA" id="ARBA00022553"/>
    </source>
</evidence>
<evidence type="ECO:0000259" key="17">
    <source>
        <dbReference type="PROSITE" id="PS50885"/>
    </source>
</evidence>
<keyword evidence="12 15" id="KW-1133">Transmembrane helix</keyword>
<dbReference type="InterPro" id="IPR003660">
    <property type="entry name" value="HAMP_dom"/>
</dbReference>
<evidence type="ECO:0000313" key="18">
    <source>
        <dbReference type="EMBL" id="RUL79046.1"/>
    </source>
</evidence>
<dbReference type="SMART" id="SM00387">
    <property type="entry name" value="HATPase_c"/>
    <property type="match status" value="1"/>
</dbReference>
<evidence type="ECO:0000256" key="14">
    <source>
        <dbReference type="ARBA" id="ARBA00023136"/>
    </source>
</evidence>
<gene>
    <name evidence="18" type="ORF">EKH80_04405</name>
</gene>
<evidence type="ECO:0000256" key="8">
    <source>
        <dbReference type="ARBA" id="ARBA00022692"/>
    </source>
</evidence>
<dbReference type="SUPFAM" id="SSF158472">
    <property type="entry name" value="HAMP domain-like"/>
    <property type="match status" value="1"/>
</dbReference>
<accession>A0A3S0RN04</accession>
<dbReference type="InterPro" id="IPR036890">
    <property type="entry name" value="HATPase_C_sf"/>
</dbReference>
<dbReference type="PANTHER" id="PTHR44936">
    <property type="entry name" value="SENSOR PROTEIN CREC"/>
    <property type="match status" value="1"/>
</dbReference>
<evidence type="ECO:0000256" key="11">
    <source>
        <dbReference type="ARBA" id="ARBA00022840"/>
    </source>
</evidence>
<evidence type="ECO:0000256" key="5">
    <source>
        <dbReference type="ARBA" id="ARBA00022519"/>
    </source>
</evidence>
<keyword evidence="19" id="KW-1185">Reference proteome</keyword>
<dbReference type="Proteomes" id="UP000274358">
    <property type="component" value="Unassembled WGS sequence"/>
</dbReference>
<evidence type="ECO:0000313" key="19">
    <source>
        <dbReference type="Proteomes" id="UP000274358"/>
    </source>
</evidence>
<dbReference type="PANTHER" id="PTHR44936:SF5">
    <property type="entry name" value="SENSOR HISTIDINE KINASE ENVZ"/>
    <property type="match status" value="1"/>
</dbReference>
<evidence type="ECO:0000256" key="13">
    <source>
        <dbReference type="ARBA" id="ARBA00023012"/>
    </source>
</evidence>
<keyword evidence="6" id="KW-0597">Phosphoprotein</keyword>
<keyword evidence="13" id="KW-0902">Two-component regulatory system</keyword>
<dbReference type="Gene3D" id="1.10.287.130">
    <property type="match status" value="1"/>
</dbReference>
<dbReference type="InterPro" id="IPR050980">
    <property type="entry name" value="2C_sensor_his_kinase"/>
</dbReference>
<keyword evidence="7" id="KW-0808">Transferase</keyword>
<protein>
    <recommendedName>
        <fullName evidence="3">histidine kinase</fullName>
        <ecNumber evidence="3">2.7.13.3</ecNumber>
    </recommendedName>
</protein>
<dbReference type="CDD" id="cd00082">
    <property type="entry name" value="HisKA"/>
    <property type="match status" value="1"/>
</dbReference>
<dbReference type="SMART" id="SM00388">
    <property type="entry name" value="HisKA"/>
    <property type="match status" value="1"/>
</dbReference>
<evidence type="ECO:0000256" key="7">
    <source>
        <dbReference type="ARBA" id="ARBA00022679"/>
    </source>
</evidence>
<organism evidence="18 19">
    <name type="scientific">Dyella choica</name>
    <dbReference type="NCBI Taxonomy" id="1927959"/>
    <lineage>
        <taxon>Bacteria</taxon>
        <taxon>Pseudomonadati</taxon>
        <taxon>Pseudomonadota</taxon>
        <taxon>Gammaproteobacteria</taxon>
        <taxon>Lysobacterales</taxon>
        <taxon>Rhodanobacteraceae</taxon>
        <taxon>Dyella</taxon>
    </lineage>
</organism>
<evidence type="ECO:0000256" key="15">
    <source>
        <dbReference type="SAM" id="Phobius"/>
    </source>
</evidence>
<dbReference type="EMBL" id="RYYV01000002">
    <property type="protein sequence ID" value="RUL79046.1"/>
    <property type="molecule type" value="Genomic_DNA"/>
</dbReference>
<dbReference type="InterPro" id="IPR003661">
    <property type="entry name" value="HisK_dim/P_dom"/>
</dbReference>
<dbReference type="Gene3D" id="3.30.565.10">
    <property type="entry name" value="Histidine kinase-like ATPase, C-terminal domain"/>
    <property type="match status" value="1"/>
</dbReference>
<dbReference type="GO" id="GO:0000155">
    <property type="term" value="F:phosphorelay sensor kinase activity"/>
    <property type="evidence" value="ECO:0007669"/>
    <property type="project" value="InterPro"/>
</dbReference>
<dbReference type="GO" id="GO:0005886">
    <property type="term" value="C:plasma membrane"/>
    <property type="evidence" value="ECO:0007669"/>
    <property type="project" value="UniProtKB-SubCell"/>
</dbReference>
<dbReference type="AlphaFoldDB" id="A0A3S0RN04"/>
<dbReference type="PROSITE" id="PS50109">
    <property type="entry name" value="HIS_KIN"/>
    <property type="match status" value="1"/>
</dbReference>
<dbReference type="InterPro" id="IPR005467">
    <property type="entry name" value="His_kinase_dom"/>
</dbReference>
<dbReference type="CDD" id="cd06225">
    <property type="entry name" value="HAMP"/>
    <property type="match status" value="1"/>
</dbReference>
<evidence type="ECO:0000256" key="10">
    <source>
        <dbReference type="ARBA" id="ARBA00022777"/>
    </source>
</evidence>
<reference evidence="18 19" key="1">
    <citation type="submission" date="2018-12" db="EMBL/GenBank/DDBJ databases">
        <title>Dyella dinghuensis sp. nov. DHOA06 and Dyella choica sp. nov. 4M-K27, isolated from forest soil.</title>
        <authorList>
            <person name="Qiu L.-H."/>
            <person name="Gao Z.-H."/>
        </authorList>
    </citation>
    <scope>NUCLEOTIDE SEQUENCE [LARGE SCALE GENOMIC DNA]</scope>
    <source>
        <strain evidence="18 19">4M-K27</strain>
    </source>
</reference>
<dbReference type="Pfam" id="PF00672">
    <property type="entry name" value="HAMP"/>
    <property type="match status" value="1"/>
</dbReference>
<dbReference type="InterPro" id="IPR036097">
    <property type="entry name" value="HisK_dim/P_sf"/>
</dbReference>
<evidence type="ECO:0000256" key="2">
    <source>
        <dbReference type="ARBA" id="ARBA00004429"/>
    </source>
</evidence>
<dbReference type="PROSITE" id="PS50885">
    <property type="entry name" value="HAMP"/>
    <property type="match status" value="1"/>
</dbReference>
<dbReference type="InterPro" id="IPR003594">
    <property type="entry name" value="HATPase_dom"/>
</dbReference>
<feature type="transmembrane region" description="Helical" evidence="15">
    <location>
        <begin position="50"/>
        <end position="68"/>
    </location>
</feature>
<dbReference type="SUPFAM" id="SSF55874">
    <property type="entry name" value="ATPase domain of HSP90 chaperone/DNA topoisomerase II/histidine kinase"/>
    <property type="match status" value="1"/>
</dbReference>
<keyword evidence="9" id="KW-0547">Nucleotide-binding</keyword>